<dbReference type="SUPFAM" id="SSF53335">
    <property type="entry name" value="S-adenosyl-L-methionine-dependent methyltransferases"/>
    <property type="match status" value="1"/>
</dbReference>
<dbReference type="Pfam" id="PF01564">
    <property type="entry name" value="Spermine_synth"/>
    <property type="match status" value="1"/>
</dbReference>
<dbReference type="Gene3D" id="3.40.50.150">
    <property type="entry name" value="Vaccinia Virus protein VP39"/>
    <property type="match status" value="1"/>
</dbReference>
<dbReference type="PANTHER" id="PTHR43317:SF1">
    <property type="entry name" value="THERMOSPERMINE SYNTHASE ACAULIS5"/>
    <property type="match status" value="1"/>
</dbReference>
<dbReference type="GO" id="GO:0006596">
    <property type="term" value="P:polyamine biosynthetic process"/>
    <property type="evidence" value="ECO:0007669"/>
    <property type="project" value="UniProtKB-KW"/>
</dbReference>
<comment type="caution">
    <text evidence="2">The sequence shown here is derived from an EMBL/GenBank/DDBJ whole genome shotgun (WGS) entry which is preliminary data.</text>
</comment>
<dbReference type="PANTHER" id="PTHR43317">
    <property type="entry name" value="THERMOSPERMINE SYNTHASE ACAULIS5"/>
    <property type="match status" value="1"/>
</dbReference>
<dbReference type="AlphaFoldDB" id="A0A0F9TSQ8"/>
<sequence>MSIKHPNPLIKRLYRFWKRLFMNDQEIVLEKRRDDFGPLKVTEAEGYRFLYFGEQTEQSCSFIADPAWLEYDYTRSMLLGLFWRSRPRDVLLLGLGGGALANCLLKYFEPQKLTAVELRPAVVELASRWLGLSQDERFYIGIGCAEAHVNGAPASCDLLFMDLYMEGGISKLQLQSDFFRACHQALRPGGVMVINQWQMGDTGQPYAARMLEELFGSEYLQLPVEEGNILLFVPASGSLHLSKPEMLSWADDLESRLGYSLRPYIEALRRAADAPSLA</sequence>
<organism evidence="2">
    <name type="scientific">marine sediment metagenome</name>
    <dbReference type="NCBI Taxonomy" id="412755"/>
    <lineage>
        <taxon>unclassified sequences</taxon>
        <taxon>metagenomes</taxon>
        <taxon>ecological metagenomes</taxon>
    </lineage>
</organism>
<dbReference type="InterPro" id="IPR029063">
    <property type="entry name" value="SAM-dependent_MTases_sf"/>
</dbReference>
<reference evidence="2" key="1">
    <citation type="journal article" date="2015" name="Nature">
        <title>Complex archaea that bridge the gap between prokaryotes and eukaryotes.</title>
        <authorList>
            <person name="Spang A."/>
            <person name="Saw J.H."/>
            <person name="Jorgensen S.L."/>
            <person name="Zaremba-Niedzwiedzka K."/>
            <person name="Martijn J."/>
            <person name="Lind A.E."/>
            <person name="van Eijk R."/>
            <person name="Schleper C."/>
            <person name="Guy L."/>
            <person name="Ettema T.J."/>
        </authorList>
    </citation>
    <scope>NUCLEOTIDE SEQUENCE</scope>
</reference>
<name>A0A0F9TSQ8_9ZZZZ</name>
<gene>
    <name evidence="2" type="ORF">LCGC14_0310140</name>
</gene>
<proteinExistence type="predicted"/>
<protein>
    <recommendedName>
        <fullName evidence="3">PABS domain-containing protein</fullName>
    </recommendedName>
</protein>
<keyword evidence="1" id="KW-0620">Polyamine biosynthesis</keyword>
<accession>A0A0F9TSQ8</accession>
<evidence type="ECO:0000256" key="1">
    <source>
        <dbReference type="ARBA" id="ARBA00023115"/>
    </source>
</evidence>
<evidence type="ECO:0000313" key="2">
    <source>
        <dbReference type="EMBL" id="KKN82354.1"/>
    </source>
</evidence>
<evidence type="ECO:0008006" key="3">
    <source>
        <dbReference type="Google" id="ProtNLM"/>
    </source>
</evidence>
<dbReference type="EMBL" id="LAZR01000202">
    <property type="protein sequence ID" value="KKN82354.1"/>
    <property type="molecule type" value="Genomic_DNA"/>
</dbReference>
<dbReference type="CDD" id="cd02440">
    <property type="entry name" value="AdoMet_MTases"/>
    <property type="match status" value="1"/>
</dbReference>